<dbReference type="InterPro" id="IPR011009">
    <property type="entry name" value="Kinase-like_dom_sf"/>
</dbReference>
<evidence type="ECO:0000259" key="1">
    <source>
        <dbReference type="PROSITE" id="PS50948"/>
    </source>
</evidence>
<feature type="domain" description="Apple" evidence="1">
    <location>
        <begin position="1"/>
        <end position="70"/>
    </location>
</feature>
<dbReference type="PANTHER" id="PTHR32444">
    <property type="entry name" value="BULB-TYPE LECTIN DOMAIN-CONTAINING PROTEIN"/>
    <property type="match status" value="1"/>
</dbReference>
<proteinExistence type="predicted"/>
<evidence type="ECO:0000313" key="3">
    <source>
        <dbReference type="Proteomes" id="UP000027120"/>
    </source>
</evidence>
<dbReference type="STRING" id="2711.A0A067DIS5"/>
<reference evidence="2 3" key="1">
    <citation type="submission" date="2014-04" db="EMBL/GenBank/DDBJ databases">
        <authorList>
            <consortium name="International Citrus Genome Consortium"/>
            <person name="Gmitter F."/>
            <person name="Chen C."/>
            <person name="Farmerie W."/>
            <person name="Harkins T."/>
            <person name="Desany B."/>
            <person name="Mohiuddin M."/>
            <person name="Kodira C."/>
            <person name="Borodovsky M."/>
            <person name="Lomsadze A."/>
            <person name="Burns P."/>
            <person name="Jenkins J."/>
            <person name="Prochnik S."/>
            <person name="Shu S."/>
            <person name="Chapman J."/>
            <person name="Pitluck S."/>
            <person name="Schmutz J."/>
            <person name="Rokhsar D."/>
        </authorList>
    </citation>
    <scope>NUCLEOTIDE SEQUENCE</scope>
</reference>
<accession>A0A067DIS5</accession>
<dbReference type="SMART" id="SM00473">
    <property type="entry name" value="PAN_AP"/>
    <property type="match status" value="1"/>
</dbReference>
<dbReference type="EMBL" id="KK787244">
    <property type="protein sequence ID" value="KDO38917.1"/>
    <property type="molecule type" value="Genomic_DNA"/>
</dbReference>
<dbReference type="AlphaFoldDB" id="A0A067DIS5"/>
<sequence length="174" mass="19043">MKLPDATPSRVSKSINLNECREKCLENSSCMVYTNLDIRGGGSGCAMWFGELIDMRDFPDGGQDLYIRMSASEIGTRGLVFVTPLWELTKYTDQGAKGKPTTKIVVIVVPTAALLAALILSNISEKTENNRETDQVQNMDLELPLFELATIANATDNFSINNKLGEGGFGPVYK</sequence>
<protein>
    <recommendedName>
        <fullName evidence="1">Apple domain-containing protein</fullName>
    </recommendedName>
</protein>
<dbReference type="Pfam" id="PF08276">
    <property type="entry name" value="PAN_2"/>
    <property type="match status" value="1"/>
</dbReference>
<dbReference type="Gene3D" id="3.30.200.20">
    <property type="entry name" value="Phosphorylase Kinase, domain 1"/>
    <property type="match status" value="1"/>
</dbReference>
<dbReference type="SUPFAM" id="SSF56112">
    <property type="entry name" value="Protein kinase-like (PK-like)"/>
    <property type="match status" value="1"/>
</dbReference>
<dbReference type="PANTHER" id="PTHR32444:SF249">
    <property type="entry name" value="CURCULIN-LIKE (MANNOSE-BINDING) LECTIN FAMILY PROTEIN"/>
    <property type="match status" value="1"/>
</dbReference>
<dbReference type="Proteomes" id="UP000027120">
    <property type="component" value="Unassembled WGS sequence"/>
</dbReference>
<organism evidence="2 3">
    <name type="scientific">Citrus sinensis</name>
    <name type="common">Sweet orange</name>
    <name type="synonym">Citrus aurantium var. sinensis</name>
    <dbReference type="NCBI Taxonomy" id="2711"/>
    <lineage>
        <taxon>Eukaryota</taxon>
        <taxon>Viridiplantae</taxon>
        <taxon>Streptophyta</taxon>
        <taxon>Embryophyta</taxon>
        <taxon>Tracheophyta</taxon>
        <taxon>Spermatophyta</taxon>
        <taxon>Magnoliopsida</taxon>
        <taxon>eudicotyledons</taxon>
        <taxon>Gunneridae</taxon>
        <taxon>Pentapetalae</taxon>
        <taxon>rosids</taxon>
        <taxon>malvids</taxon>
        <taxon>Sapindales</taxon>
        <taxon>Rutaceae</taxon>
        <taxon>Aurantioideae</taxon>
        <taxon>Citrus</taxon>
    </lineage>
</organism>
<keyword evidence="3" id="KW-1185">Reference proteome</keyword>
<evidence type="ECO:0000313" key="2">
    <source>
        <dbReference type="EMBL" id="KDO38917.1"/>
    </source>
</evidence>
<gene>
    <name evidence="2" type="ORF">CISIN_1g0438202mg</name>
</gene>
<feature type="non-terminal residue" evidence="2">
    <location>
        <position position="174"/>
    </location>
</feature>
<dbReference type="CDD" id="cd01098">
    <property type="entry name" value="PAN_AP_plant"/>
    <property type="match status" value="1"/>
</dbReference>
<dbReference type="PROSITE" id="PS50948">
    <property type="entry name" value="PAN"/>
    <property type="match status" value="1"/>
</dbReference>
<name>A0A067DIS5_CITSI</name>
<dbReference type="InterPro" id="IPR003609">
    <property type="entry name" value="Pan_app"/>
</dbReference>